<evidence type="ECO:0000313" key="2">
    <source>
        <dbReference type="EMBL" id="GMH31948.1"/>
    </source>
</evidence>
<proteinExistence type="predicted"/>
<comment type="caution">
    <text evidence="2">The sequence shown here is derived from an EMBL/GenBank/DDBJ whole genome shotgun (WGS) entry which is preliminary data.</text>
</comment>
<dbReference type="EMBL" id="BSYO01000046">
    <property type="protein sequence ID" value="GMH31948.1"/>
    <property type="molecule type" value="Genomic_DNA"/>
</dbReference>
<reference evidence="2" key="1">
    <citation type="submission" date="2023-05" db="EMBL/GenBank/DDBJ databases">
        <title>Nepenthes gracilis genome sequencing.</title>
        <authorList>
            <person name="Fukushima K."/>
        </authorList>
    </citation>
    <scope>NUCLEOTIDE SEQUENCE</scope>
    <source>
        <strain evidence="2">SING2019-196</strain>
    </source>
</reference>
<feature type="compositionally biased region" description="Polar residues" evidence="1">
    <location>
        <begin position="7"/>
        <end position="28"/>
    </location>
</feature>
<evidence type="ECO:0000256" key="1">
    <source>
        <dbReference type="SAM" id="MobiDB-lite"/>
    </source>
</evidence>
<feature type="region of interest" description="Disordered" evidence="1">
    <location>
        <begin position="1"/>
        <end position="85"/>
    </location>
</feature>
<accession>A0AAD3Y774</accession>
<feature type="compositionally biased region" description="Polar residues" evidence="1">
    <location>
        <begin position="54"/>
        <end position="76"/>
    </location>
</feature>
<gene>
    <name evidence="2" type="ORF">Nepgr_033792</name>
</gene>
<feature type="compositionally biased region" description="Low complexity" evidence="1">
    <location>
        <begin position="41"/>
        <end position="53"/>
    </location>
</feature>
<dbReference type="AlphaFoldDB" id="A0AAD3Y774"/>
<dbReference type="Proteomes" id="UP001279734">
    <property type="component" value="Unassembled WGS sequence"/>
</dbReference>
<evidence type="ECO:0000313" key="3">
    <source>
        <dbReference type="Proteomes" id="UP001279734"/>
    </source>
</evidence>
<protein>
    <submittedName>
        <fullName evidence="2">Uncharacterized protein</fullName>
    </submittedName>
</protein>
<organism evidence="2 3">
    <name type="scientific">Nepenthes gracilis</name>
    <name type="common">Slender pitcher plant</name>
    <dbReference type="NCBI Taxonomy" id="150966"/>
    <lineage>
        <taxon>Eukaryota</taxon>
        <taxon>Viridiplantae</taxon>
        <taxon>Streptophyta</taxon>
        <taxon>Embryophyta</taxon>
        <taxon>Tracheophyta</taxon>
        <taxon>Spermatophyta</taxon>
        <taxon>Magnoliopsida</taxon>
        <taxon>eudicotyledons</taxon>
        <taxon>Gunneridae</taxon>
        <taxon>Pentapetalae</taxon>
        <taxon>Caryophyllales</taxon>
        <taxon>Nepenthaceae</taxon>
        <taxon>Nepenthes</taxon>
    </lineage>
</organism>
<sequence>MAALGPQHTNRFTDSNPTQAPPVTQSSESAERLHAGSHHWTAAPAVASTNATASKSYSKIWSEQPKTSLEQQNHNSKNPRDVPHQ</sequence>
<name>A0AAD3Y774_NEPGR</name>
<keyword evidence="3" id="KW-1185">Reference proteome</keyword>